<feature type="domain" description="Ion transport" evidence="6">
    <location>
        <begin position="83"/>
        <end position="217"/>
    </location>
</feature>
<evidence type="ECO:0000313" key="7">
    <source>
        <dbReference type="EMBL" id="KAK7877454.1"/>
    </source>
</evidence>
<keyword evidence="8" id="KW-1185">Reference proteome</keyword>
<reference evidence="8" key="1">
    <citation type="submission" date="2024-04" db="EMBL/GenBank/DDBJ databases">
        <title>Salinicola lusitanus LLJ914,a marine bacterium isolated from the Okinawa Trough.</title>
        <authorList>
            <person name="Li J."/>
        </authorList>
    </citation>
    <scope>NUCLEOTIDE SEQUENCE [LARGE SCALE GENOMIC DNA]</scope>
</reference>
<dbReference type="InterPro" id="IPR027359">
    <property type="entry name" value="Volt_channel_dom_sf"/>
</dbReference>
<dbReference type="InterPro" id="IPR005821">
    <property type="entry name" value="Ion_trans_dom"/>
</dbReference>
<name>A0AAW0MF71_9GOBI</name>
<keyword evidence="4 5" id="KW-0472">Membrane</keyword>
<evidence type="ECO:0000256" key="5">
    <source>
        <dbReference type="SAM" id="Phobius"/>
    </source>
</evidence>
<dbReference type="GO" id="GO:0005248">
    <property type="term" value="F:voltage-gated sodium channel activity"/>
    <property type="evidence" value="ECO:0007669"/>
    <property type="project" value="TreeGrafter"/>
</dbReference>
<dbReference type="Pfam" id="PF00520">
    <property type="entry name" value="Ion_trans"/>
    <property type="match status" value="1"/>
</dbReference>
<dbReference type="GO" id="GO:0001518">
    <property type="term" value="C:voltage-gated sodium channel complex"/>
    <property type="evidence" value="ECO:0007669"/>
    <property type="project" value="TreeGrafter"/>
</dbReference>
<dbReference type="SUPFAM" id="SSF81324">
    <property type="entry name" value="Voltage-gated potassium channels"/>
    <property type="match status" value="1"/>
</dbReference>
<evidence type="ECO:0000256" key="3">
    <source>
        <dbReference type="ARBA" id="ARBA00022989"/>
    </source>
</evidence>
<accession>A0AAW0MF71</accession>
<keyword evidence="3 5" id="KW-1133">Transmembrane helix</keyword>
<dbReference type="InterPro" id="IPR043203">
    <property type="entry name" value="VGCC_Ca_Na"/>
</dbReference>
<organism evidence="7 8">
    <name type="scientific">Mugilogobius chulae</name>
    <name type="common">yellowstripe goby</name>
    <dbReference type="NCBI Taxonomy" id="88201"/>
    <lineage>
        <taxon>Eukaryota</taxon>
        <taxon>Metazoa</taxon>
        <taxon>Chordata</taxon>
        <taxon>Craniata</taxon>
        <taxon>Vertebrata</taxon>
        <taxon>Euteleostomi</taxon>
        <taxon>Actinopterygii</taxon>
        <taxon>Neopterygii</taxon>
        <taxon>Teleostei</taxon>
        <taxon>Neoteleostei</taxon>
        <taxon>Acanthomorphata</taxon>
        <taxon>Gobiaria</taxon>
        <taxon>Gobiiformes</taxon>
        <taxon>Gobioidei</taxon>
        <taxon>Gobiidae</taxon>
        <taxon>Gobionellinae</taxon>
        <taxon>Mugilogobius</taxon>
    </lineage>
</organism>
<dbReference type="PANTHER" id="PTHR10037">
    <property type="entry name" value="VOLTAGE-GATED CATION CHANNEL CALCIUM AND SODIUM"/>
    <property type="match status" value="1"/>
</dbReference>
<keyword evidence="2 5" id="KW-0812">Transmembrane</keyword>
<dbReference type="Gene3D" id="1.20.120.350">
    <property type="entry name" value="Voltage-gated potassium channels. Chain C"/>
    <property type="match status" value="1"/>
</dbReference>
<evidence type="ECO:0000313" key="8">
    <source>
        <dbReference type="Proteomes" id="UP001460270"/>
    </source>
</evidence>
<dbReference type="AlphaFoldDB" id="A0AAW0MF71"/>
<dbReference type="EMBL" id="JBBPFD010000690">
    <property type="protein sequence ID" value="KAK7877454.1"/>
    <property type="molecule type" value="Genomic_DNA"/>
</dbReference>
<evidence type="ECO:0000256" key="4">
    <source>
        <dbReference type="ARBA" id="ARBA00023136"/>
    </source>
</evidence>
<evidence type="ECO:0000256" key="1">
    <source>
        <dbReference type="ARBA" id="ARBA00004141"/>
    </source>
</evidence>
<feature type="transmembrane region" description="Helical" evidence="5">
    <location>
        <begin position="195"/>
        <end position="216"/>
    </location>
</feature>
<feature type="transmembrane region" description="Helical" evidence="5">
    <location>
        <begin position="113"/>
        <end position="135"/>
    </location>
</feature>
<dbReference type="Proteomes" id="UP001460270">
    <property type="component" value="Unassembled WGS sequence"/>
</dbReference>
<evidence type="ECO:0000259" key="6">
    <source>
        <dbReference type="Pfam" id="PF00520"/>
    </source>
</evidence>
<comment type="subcellular location">
    <subcellularLocation>
        <location evidence="1">Membrane</location>
        <topology evidence="1">Multi-pass membrane protein</topology>
    </subcellularLocation>
</comment>
<evidence type="ECO:0000256" key="2">
    <source>
        <dbReference type="ARBA" id="ARBA00022692"/>
    </source>
</evidence>
<sequence length="229" mass="26526">MTNVIAVVLTTQFNLSMQRHQQENVTSDTFQTPKHRLYAFLRELQDKIRRRMETLPLGPRGRRMLQIWRRISSRAKSIVESEVVETIIFVSICASVLDLALEHHNQPVDMTKALYGANIILNIVFVLEMIMRIIGDVFHYFRDLLSLLEFIVIISSAVEMLLTHTGILAAFRALRVLRLMRLIKSLPYLQKQMMILMKTVKHSASLFLLMGIFIFISGQWTRPLKLADS</sequence>
<dbReference type="PANTHER" id="PTHR10037:SF62">
    <property type="entry name" value="SODIUM CHANNEL PROTEIN 60E"/>
    <property type="match status" value="1"/>
</dbReference>
<gene>
    <name evidence="7" type="ORF">WMY93_031794</name>
</gene>
<protein>
    <recommendedName>
        <fullName evidence="6">Ion transport domain-containing protein</fullName>
    </recommendedName>
</protein>
<comment type="caution">
    <text evidence="7">The sequence shown here is derived from an EMBL/GenBank/DDBJ whole genome shotgun (WGS) entry which is preliminary data.</text>
</comment>
<feature type="transmembrane region" description="Helical" evidence="5">
    <location>
        <begin position="147"/>
        <end position="174"/>
    </location>
</feature>
<proteinExistence type="predicted"/>